<keyword evidence="6 8" id="KW-0472">Membrane</keyword>
<keyword evidence="5 8" id="KW-1133">Transmembrane helix</keyword>
<sequence length="726" mass="81753">MGLFSWLAKKAKKFYLNYSMVTSIYMMEPTEVVIINSVVVLITATMAYSTFVYLPITARTNSSLTVRIAIIMATEKTPAATAESTSVPDKPIEDEDRPKRPANPDDIIDEFDFSYIPDELKDLICGPEGELSAVVLDETGKTPGQGMAHHHQGKSIAPADKKTGMKSKRGHKRGDAEEGDENESGEDEEEEGEDSYSDQSSYSDEEEEATSQFTESEEDFPLQGPDSDLEESDEEDRRRRRFLLGTHSFLQLRDPGLDDALIPKEELPEKVLAGKKLEKQKYLDICKELGVQPLKKFLQLMNTDSVDLNRYFLCPEEIIAICKMMENNTTVKNLNISGNLAGLDGGLAIAKMVENNYTLTHLNIAGMEILPAFKNICEAVALNVTLESLDISRNKLGDREMQWVSKFLKESSTLRELYLNRNKIRDPGAGHIGKGLAENQCLELLDLAINEIKGEKPAMPLFQGAAEHPTLMHIDLLNNTLKDSAAKGIARMLVNNKQMEFINTAFNIFDNPGARTIGKGFWKAQAMKNFVVGPNNWRQDGAATILNPLAAPKFSAPMEVIDFGWLFDVYNQFLKVEERVMKQRPELKIIRGNAFGQWKAKGPDAKALVIQRAKVVCENFATPLEMLIDELRTEPKKMNHKEFKKFIKSCNLYKDKTLTEAFLKNFALTPFEVDCESIISTYDKEFPQKTITTAQSVGKVRASENNIQNLKEMKRERDTSIHLMKW</sequence>
<name>A0A8J2JZX8_9HEXA</name>
<evidence type="ECO:0000256" key="3">
    <source>
        <dbReference type="ARBA" id="ARBA00022824"/>
    </source>
</evidence>
<dbReference type="Pfam" id="PF13516">
    <property type="entry name" value="LRR_6"/>
    <property type="match status" value="2"/>
</dbReference>
<reference evidence="9" key="1">
    <citation type="submission" date="2021-06" db="EMBL/GenBank/DDBJ databases">
        <authorList>
            <person name="Hodson N. C."/>
            <person name="Mongue J. A."/>
            <person name="Jaron S. K."/>
        </authorList>
    </citation>
    <scope>NUCLEOTIDE SEQUENCE</scope>
</reference>
<evidence type="ECO:0000256" key="8">
    <source>
        <dbReference type="SAM" id="Phobius"/>
    </source>
</evidence>
<feature type="region of interest" description="Disordered" evidence="7">
    <location>
        <begin position="79"/>
        <end position="108"/>
    </location>
</feature>
<feature type="compositionally biased region" description="Acidic residues" evidence="7">
    <location>
        <begin position="177"/>
        <end position="196"/>
    </location>
</feature>
<evidence type="ECO:0000256" key="1">
    <source>
        <dbReference type="ARBA" id="ARBA00004477"/>
    </source>
</evidence>
<dbReference type="Proteomes" id="UP000708208">
    <property type="component" value="Unassembled WGS sequence"/>
</dbReference>
<evidence type="ECO:0000256" key="4">
    <source>
        <dbReference type="ARBA" id="ARBA00022919"/>
    </source>
</evidence>
<dbReference type="PANTHER" id="PTHR24114">
    <property type="entry name" value="LEUCINE RICH REPEAT FAMILY PROTEIN"/>
    <property type="match status" value="1"/>
</dbReference>
<proteinExistence type="predicted"/>
<accession>A0A8J2JZX8</accession>
<dbReference type="SMART" id="SM00368">
    <property type="entry name" value="LRR_RI"/>
    <property type="match status" value="5"/>
</dbReference>
<dbReference type="AlphaFoldDB" id="A0A8J2JZX8"/>
<comment type="caution">
    <text evidence="9">The sequence shown here is derived from an EMBL/GenBank/DDBJ whole genome shotgun (WGS) entry which is preliminary data.</text>
</comment>
<comment type="subcellular location">
    <subcellularLocation>
        <location evidence="1">Endoplasmic reticulum membrane</location>
        <topology evidence="1">Multi-pass membrane protein</topology>
    </subcellularLocation>
</comment>
<keyword evidence="4" id="KW-0746">Sphingolipid metabolism</keyword>
<dbReference type="PANTHER" id="PTHR24114:SF2">
    <property type="entry name" value="F-BOX DOMAIN-CONTAINING PROTEIN-RELATED"/>
    <property type="match status" value="1"/>
</dbReference>
<evidence type="ECO:0000256" key="5">
    <source>
        <dbReference type="ARBA" id="ARBA00022989"/>
    </source>
</evidence>
<feature type="region of interest" description="Disordered" evidence="7">
    <location>
        <begin position="140"/>
        <end position="237"/>
    </location>
</feature>
<evidence type="ECO:0000256" key="6">
    <source>
        <dbReference type="ARBA" id="ARBA00023136"/>
    </source>
</evidence>
<dbReference type="EMBL" id="CAJVCH010117147">
    <property type="protein sequence ID" value="CAG7725070.1"/>
    <property type="molecule type" value="Genomic_DNA"/>
</dbReference>
<evidence type="ECO:0000256" key="7">
    <source>
        <dbReference type="SAM" id="MobiDB-lite"/>
    </source>
</evidence>
<organism evidence="9 10">
    <name type="scientific">Allacma fusca</name>
    <dbReference type="NCBI Taxonomy" id="39272"/>
    <lineage>
        <taxon>Eukaryota</taxon>
        <taxon>Metazoa</taxon>
        <taxon>Ecdysozoa</taxon>
        <taxon>Arthropoda</taxon>
        <taxon>Hexapoda</taxon>
        <taxon>Collembola</taxon>
        <taxon>Symphypleona</taxon>
        <taxon>Sminthuridae</taxon>
        <taxon>Allacma</taxon>
    </lineage>
</organism>
<dbReference type="GO" id="GO:0006665">
    <property type="term" value="P:sphingolipid metabolic process"/>
    <property type="evidence" value="ECO:0007669"/>
    <property type="project" value="UniProtKB-KW"/>
</dbReference>
<keyword evidence="4" id="KW-0443">Lipid metabolism</keyword>
<dbReference type="Pfam" id="PF11779">
    <property type="entry name" value="SPT_ssu-like"/>
    <property type="match status" value="1"/>
</dbReference>
<dbReference type="InterPro" id="IPR024512">
    <property type="entry name" value="Ser_palmitoyltrfase_ssu-like"/>
</dbReference>
<gene>
    <name evidence="9" type="ORF">AFUS01_LOCUS14053</name>
</gene>
<dbReference type="OrthoDB" id="8436363at2759"/>
<dbReference type="InterPro" id="IPR052394">
    <property type="entry name" value="LRR-containing"/>
</dbReference>
<keyword evidence="10" id="KW-1185">Reference proteome</keyword>
<keyword evidence="3" id="KW-0256">Endoplasmic reticulum</keyword>
<feature type="transmembrane region" description="Helical" evidence="8">
    <location>
        <begin position="33"/>
        <end position="54"/>
    </location>
</feature>
<dbReference type="InterPro" id="IPR001611">
    <property type="entry name" value="Leu-rich_rpt"/>
</dbReference>
<evidence type="ECO:0000313" key="10">
    <source>
        <dbReference type="Proteomes" id="UP000708208"/>
    </source>
</evidence>
<evidence type="ECO:0000256" key="2">
    <source>
        <dbReference type="ARBA" id="ARBA00022692"/>
    </source>
</evidence>
<dbReference type="GO" id="GO:0005789">
    <property type="term" value="C:endoplasmic reticulum membrane"/>
    <property type="evidence" value="ECO:0007669"/>
    <property type="project" value="UniProtKB-SubCell"/>
</dbReference>
<protein>
    <submittedName>
        <fullName evidence="9">Uncharacterized protein</fullName>
    </submittedName>
</protein>
<feature type="compositionally biased region" description="Acidic residues" evidence="7">
    <location>
        <begin position="203"/>
        <end position="220"/>
    </location>
</feature>
<evidence type="ECO:0000313" key="9">
    <source>
        <dbReference type="EMBL" id="CAG7725070.1"/>
    </source>
</evidence>
<keyword evidence="2 8" id="KW-0812">Transmembrane</keyword>